<dbReference type="EMBL" id="CP060695">
    <property type="protein sequence ID" value="QNM84708.1"/>
    <property type="molecule type" value="Genomic_DNA"/>
</dbReference>
<reference evidence="2 3" key="1">
    <citation type="submission" date="2020-08" db="EMBL/GenBank/DDBJ databases">
        <title>Polaribacter sp. L12M9 isolated from gut of the Korean scallop.</title>
        <authorList>
            <person name="Jeong Y.S."/>
        </authorList>
    </citation>
    <scope>NUCLEOTIDE SEQUENCE [LARGE SCALE GENOMIC DNA]</scope>
    <source>
        <strain evidence="2 3">L12M9</strain>
    </source>
</reference>
<dbReference type="KEGG" id="ppec:H9W90_10930"/>
<dbReference type="Proteomes" id="UP000515808">
    <property type="component" value="Chromosome"/>
</dbReference>
<dbReference type="AlphaFoldDB" id="A0A7G9L7V9"/>
<organism evidence="2 3">
    <name type="scientific">Polaribacter pectinis</name>
    <dbReference type="NCBI Taxonomy" id="2738844"/>
    <lineage>
        <taxon>Bacteria</taxon>
        <taxon>Pseudomonadati</taxon>
        <taxon>Bacteroidota</taxon>
        <taxon>Flavobacteriia</taxon>
        <taxon>Flavobacteriales</taxon>
        <taxon>Flavobacteriaceae</taxon>
    </lineage>
</organism>
<evidence type="ECO:0000313" key="2">
    <source>
        <dbReference type="EMBL" id="QNM84708.1"/>
    </source>
</evidence>
<name>A0A7G9L7V9_9FLAO</name>
<accession>A0A7G9L7V9</accession>
<evidence type="ECO:0000256" key="1">
    <source>
        <dbReference type="SAM" id="SignalP"/>
    </source>
</evidence>
<sequence>MKKTYILTLTLFLSISLTAQQKDLFPKILPPSIYTFSLMDDINDVFPLNKKLNLTNFNFAYVNQIDLELNTFSIDSNNFGKQPTEFIYDDYKRYQDRNLLKGFILKNDPTRWAPTNFKTYNQLIKEL</sequence>
<keyword evidence="1" id="KW-0732">Signal</keyword>
<protein>
    <submittedName>
        <fullName evidence="2">Uncharacterized protein</fullName>
    </submittedName>
</protein>
<evidence type="ECO:0000313" key="3">
    <source>
        <dbReference type="Proteomes" id="UP000515808"/>
    </source>
</evidence>
<proteinExistence type="predicted"/>
<dbReference type="RefSeq" id="WP_187481632.1">
    <property type="nucleotide sequence ID" value="NZ_CP060695.1"/>
</dbReference>
<feature type="signal peptide" evidence="1">
    <location>
        <begin position="1"/>
        <end position="21"/>
    </location>
</feature>
<keyword evidence="3" id="KW-1185">Reference proteome</keyword>
<feature type="chain" id="PRO_5028881281" evidence="1">
    <location>
        <begin position="22"/>
        <end position="127"/>
    </location>
</feature>
<gene>
    <name evidence="2" type="ORF">H9W90_10930</name>
</gene>